<dbReference type="Proteomes" id="UP000824782">
    <property type="component" value="Unassembled WGS sequence"/>
</dbReference>
<organism evidence="1 2">
    <name type="scientific">Engystomops pustulosus</name>
    <name type="common">Tungara frog</name>
    <name type="synonym">Physalaemus pustulosus</name>
    <dbReference type="NCBI Taxonomy" id="76066"/>
    <lineage>
        <taxon>Eukaryota</taxon>
        <taxon>Metazoa</taxon>
        <taxon>Chordata</taxon>
        <taxon>Craniata</taxon>
        <taxon>Vertebrata</taxon>
        <taxon>Euteleostomi</taxon>
        <taxon>Amphibia</taxon>
        <taxon>Batrachia</taxon>
        <taxon>Anura</taxon>
        <taxon>Neobatrachia</taxon>
        <taxon>Hyloidea</taxon>
        <taxon>Leptodactylidae</taxon>
        <taxon>Leiuperinae</taxon>
        <taxon>Engystomops</taxon>
    </lineage>
</organism>
<evidence type="ECO:0000313" key="2">
    <source>
        <dbReference type="Proteomes" id="UP000824782"/>
    </source>
</evidence>
<name>A0AAV6Z0B6_ENGPU</name>
<keyword evidence="2" id="KW-1185">Reference proteome</keyword>
<sequence>MGCMYTGRCPRTNQTTKCKNIKLNQESRPSVYNHLPLSSTPCNAASDSTLPLVLRIQHCRMDPETHQATAPSAGTTRRFRYVTYAGK</sequence>
<evidence type="ECO:0000313" key="1">
    <source>
        <dbReference type="EMBL" id="KAG8540884.1"/>
    </source>
</evidence>
<comment type="caution">
    <text evidence="1">The sequence shown here is derived from an EMBL/GenBank/DDBJ whole genome shotgun (WGS) entry which is preliminary data.</text>
</comment>
<reference evidence="1" key="1">
    <citation type="thesis" date="2020" institute="ProQuest LLC" country="789 East Eisenhower Parkway, Ann Arbor, MI, USA">
        <title>Comparative Genomics and Chromosome Evolution.</title>
        <authorList>
            <person name="Mudd A.B."/>
        </authorList>
    </citation>
    <scope>NUCLEOTIDE SEQUENCE</scope>
    <source>
        <strain evidence="1">237g6f4</strain>
        <tissue evidence="1">Blood</tissue>
    </source>
</reference>
<accession>A0AAV6Z0B6</accession>
<protein>
    <submittedName>
        <fullName evidence="1">Uncharacterized protein</fullName>
    </submittedName>
</protein>
<gene>
    <name evidence="1" type="ORF">GDO81_030139</name>
</gene>
<dbReference type="AlphaFoldDB" id="A0AAV6Z0B6"/>
<dbReference type="EMBL" id="WNYA01009056">
    <property type="protein sequence ID" value="KAG8540884.1"/>
    <property type="molecule type" value="Genomic_DNA"/>
</dbReference>
<proteinExistence type="predicted"/>